<sequence length="157" mass="17799">MDTTVLHRTTRPQFLLSRMPFLRSPCFLLLHFSSSLRPPSAFSITAQVPLLVSEGENGYARLDGHLWCHGVRKRVHTRFLPKRQYLGQHAYSLAQASGIMYAATNHLSLVTFPRSTTPYHTSYFLSPPDSHFLAARVFTVLLSLHSTLSIFQSCVCY</sequence>
<organism evidence="1 2">
    <name type="scientific">Mycena indigotica</name>
    <dbReference type="NCBI Taxonomy" id="2126181"/>
    <lineage>
        <taxon>Eukaryota</taxon>
        <taxon>Fungi</taxon>
        <taxon>Dikarya</taxon>
        <taxon>Basidiomycota</taxon>
        <taxon>Agaricomycotina</taxon>
        <taxon>Agaricomycetes</taxon>
        <taxon>Agaricomycetidae</taxon>
        <taxon>Agaricales</taxon>
        <taxon>Marasmiineae</taxon>
        <taxon>Mycenaceae</taxon>
        <taxon>Mycena</taxon>
    </lineage>
</organism>
<dbReference type="AlphaFoldDB" id="A0A8H6T7F1"/>
<accession>A0A8H6T7F1</accession>
<protein>
    <submittedName>
        <fullName evidence="1">Uncharacterized protein</fullName>
    </submittedName>
</protein>
<evidence type="ECO:0000313" key="2">
    <source>
        <dbReference type="Proteomes" id="UP000636479"/>
    </source>
</evidence>
<dbReference type="EMBL" id="JACAZF010000002">
    <property type="protein sequence ID" value="KAF7311722.1"/>
    <property type="molecule type" value="Genomic_DNA"/>
</dbReference>
<dbReference type="RefSeq" id="XP_037223830.1">
    <property type="nucleotide sequence ID" value="XM_037358735.1"/>
</dbReference>
<keyword evidence="2" id="KW-1185">Reference proteome</keyword>
<name>A0A8H6T7F1_9AGAR</name>
<dbReference type="GeneID" id="59341251"/>
<reference evidence="1" key="1">
    <citation type="submission" date="2020-05" db="EMBL/GenBank/DDBJ databases">
        <title>Mycena genomes resolve the evolution of fungal bioluminescence.</title>
        <authorList>
            <person name="Tsai I.J."/>
        </authorList>
    </citation>
    <scope>NUCLEOTIDE SEQUENCE</scope>
    <source>
        <strain evidence="1">171206Taipei</strain>
    </source>
</reference>
<dbReference type="Proteomes" id="UP000636479">
    <property type="component" value="Unassembled WGS sequence"/>
</dbReference>
<gene>
    <name evidence="1" type="ORF">MIND_00182100</name>
</gene>
<proteinExistence type="predicted"/>
<evidence type="ECO:0000313" key="1">
    <source>
        <dbReference type="EMBL" id="KAF7311722.1"/>
    </source>
</evidence>
<comment type="caution">
    <text evidence="1">The sequence shown here is derived from an EMBL/GenBank/DDBJ whole genome shotgun (WGS) entry which is preliminary data.</text>
</comment>